<dbReference type="RefSeq" id="WP_111276316.1">
    <property type="nucleotide sequence ID" value="NZ_QFYS01000005.1"/>
</dbReference>
<evidence type="ECO:0000313" key="3">
    <source>
        <dbReference type="EMBL" id="RAK64778.1"/>
    </source>
</evidence>
<keyword evidence="4" id="KW-1185">Reference proteome</keyword>
<organism evidence="3 4">
    <name type="scientific">Phenylobacterium kunshanense</name>
    <dbReference type="NCBI Taxonomy" id="1445034"/>
    <lineage>
        <taxon>Bacteria</taxon>
        <taxon>Pseudomonadati</taxon>
        <taxon>Pseudomonadota</taxon>
        <taxon>Alphaproteobacteria</taxon>
        <taxon>Caulobacterales</taxon>
        <taxon>Caulobacteraceae</taxon>
        <taxon>Phenylobacterium</taxon>
    </lineage>
</organism>
<proteinExistence type="predicted"/>
<keyword evidence="1" id="KW-0732">Signal</keyword>
<name>A0A328BIB7_9CAUL</name>
<dbReference type="OrthoDB" id="419320at2"/>
<accession>A0A328BIB7</accession>
<evidence type="ECO:0000313" key="4">
    <source>
        <dbReference type="Proteomes" id="UP000249524"/>
    </source>
</evidence>
<feature type="chain" id="PRO_5016342546" description="SCP domain-containing protein" evidence="1">
    <location>
        <begin position="23"/>
        <end position="266"/>
    </location>
</feature>
<evidence type="ECO:0000259" key="2">
    <source>
        <dbReference type="Pfam" id="PF00188"/>
    </source>
</evidence>
<dbReference type="Proteomes" id="UP000249524">
    <property type="component" value="Unassembled WGS sequence"/>
</dbReference>
<dbReference type="Gene3D" id="3.40.33.10">
    <property type="entry name" value="CAP"/>
    <property type="match status" value="1"/>
</dbReference>
<feature type="domain" description="SCP" evidence="2">
    <location>
        <begin position="66"/>
        <end position="180"/>
    </location>
</feature>
<dbReference type="EMBL" id="QFYS01000005">
    <property type="protein sequence ID" value="RAK64778.1"/>
    <property type="molecule type" value="Genomic_DNA"/>
</dbReference>
<dbReference type="InterPro" id="IPR006311">
    <property type="entry name" value="TAT_signal"/>
</dbReference>
<dbReference type="CDD" id="cd05379">
    <property type="entry name" value="CAP_bacterial"/>
    <property type="match status" value="1"/>
</dbReference>
<evidence type="ECO:0000256" key="1">
    <source>
        <dbReference type="SAM" id="SignalP"/>
    </source>
</evidence>
<comment type="caution">
    <text evidence="3">The sequence shown here is derived from an EMBL/GenBank/DDBJ whole genome shotgun (WGS) entry which is preliminary data.</text>
</comment>
<gene>
    <name evidence="3" type="ORF">DJ019_12185</name>
</gene>
<protein>
    <recommendedName>
        <fullName evidence="2">SCP domain-containing protein</fullName>
    </recommendedName>
</protein>
<reference evidence="3 4" key="1">
    <citation type="submission" date="2018-05" db="EMBL/GenBank/DDBJ databases">
        <authorList>
            <person name="Lanie J.A."/>
            <person name="Ng W.-L."/>
            <person name="Kazmierczak K.M."/>
            <person name="Andrzejewski T.M."/>
            <person name="Davidsen T.M."/>
            <person name="Wayne K.J."/>
            <person name="Tettelin H."/>
            <person name="Glass J.I."/>
            <person name="Rusch D."/>
            <person name="Podicherti R."/>
            <person name="Tsui H.-C.T."/>
            <person name="Winkler M.E."/>
        </authorList>
    </citation>
    <scope>NUCLEOTIDE SEQUENCE [LARGE SCALE GENOMIC DNA]</scope>
    <source>
        <strain evidence="3 4">BUT-10</strain>
    </source>
</reference>
<dbReference type="InterPro" id="IPR035940">
    <property type="entry name" value="CAP_sf"/>
</dbReference>
<dbReference type="PANTHER" id="PTHR31157">
    <property type="entry name" value="SCP DOMAIN-CONTAINING PROTEIN"/>
    <property type="match status" value="1"/>
</dbReference>
<dbReference type="PANTHER" id="PTHR31157:SF1">
    <property type="entry name" value="SCP DOMAIN-CONTAINING PROTEIN"/>
    <property type="match status" value="1"/>
</dbReference>
<dbReference type="AlphaFoldDB" id="A0A328BIB7"/>
<dbReference type="SUPFAM" id="SSF55797">
    <property type="entry name" value="PR-1-like"/>
    <property type="match status" value="1"/>
</dbReference>
<sequence length="266" mass="28163">MSLSRRSALASGFAALAAPALAEPVRDAAPPASDAFAWRGYEALLRARIEDAGGGRFDEDGARAALDATNAARRAAGAPVLAWHDELSAAARAHAGDLARRAYVEHLSPEGFDPSHRLWLLGRTTIGSPSENIAYHHGDGPPASAAHLIGRLRKSPGHWANLLRASHTHAAYALVRGPRSAWLVGLYAQPLAALPEPLPFQAQGPDIARALRSLPNDLRLRLAVPQGARLGKVEGTPPVMQLTALRRTDVGRFDVIGGPIFLATQA</sequence>
<dbReference type="Pfam" id="PF00188">
    <property type="entry name" value="CAP"/>
    <property type="match status" value="1"/>
</dbReference>
<dbReference type="PROSITE" id="PS51318">
    <property type="entry name" value="TAT"/>
    <property type="match status" value="1"/>
</dbReference>
<dbReference type="InterPro" id="IPR014044">
    <property type="entry name" value="CAP_dom"/>
</dbReference>
<feature type="signal peptide" evidence="1">
    <location>
        <begin position="1"/>
        <end position="22"/>
    </location>
</feature>